<keyword evidence="6" id="KW-1185">Reference proteome</keyword>
<dbReference type="RefSeq" id="WP_277939182.1">
    <property type="nucleotide sequence ID" value="NZ_CP096246.1"/>
</dbReference>
<proteinExistence type="predicted"/>
<dbReference type="PROSITE" id="PS00154">
    <property type="entry name" value="ATPASE_E1_E2"/>
    <property type="match status" value="1"/>
</dbReference>
<evidence type="ECO:0000256" key="1">
    <source>
        <dbReference type="ARBA" id="ARBA00004370"/>
    </source>
</evidence>
<dbReference type="AlphaFoldDB" id="A0AAX3T061"/>
<reference evidence="5 6" key="1">
    <citation type="submission" date="2022-04" db="EMBL/GenBank/DDBJ databases">
        <title>Whole genome of Spiroplasma citri.</title>
        <authorList>
            <person name="Khanchezar A."/>
            <person name="Izadpanah K."/>
            <person name="Taghavi M."/>
            <person name="Ghorbani A."/>
            <person name="Beven L."/>
        </authorList>
    </citation>
    <scope>NUCLEOTIDE SEQUENCE [LARGE SCALE GENOMIC DNA]</scope>
    <source>
        <strain evidence="5 6">D4</strain>
    </source>
</reference>
<dbReference type="Gene3D" id="3.40.50.1000">
    <property type="entry name" value="HAD superfamily/HAD-like"/>
    <property type="match status" value="1"/>
</dbReference>
<dbReference type="SUPFAM" id="SSF81660">
    <property type="entry name" value="Metal cation-transporting ATPase, ATP-binding domain N"/>
    <property type="match status" value="1"/>
</dbReference>
<keyword evidence="4" id="KW-0472">Membrane</keyword>
<dbReference type="GO" id="GO:0000166">
    <property type="term" value="F:nucleotide binding"/>
    <property type="evidence" value="ECO:0007669"/>
    <property type="project" value="InterPro"/>
</dbReference>
<dbReference type="InterPro" id="IPR018303">
    <property type="entry name" value="ATPase_P-typ_P_site"/>
</dbReference>
<protein>
    <submittedName>
        <fullName evidence="5">HAD family hydrolase</fullName>
    </submittedName>
</protein>
<keyword evidence="5" id="KW-0378">Hydrolase</keyword>
<organism evidence="5 6">
    <name type="scientific">Spiroplasma citri</name>
    <dbReference type="NCBI Taxonomy" id="2133"/>
    <lineage>
        <taxon>Bacteria</taxon>
        <taxon>Bacillati</taxon>
        <taxon>Mycoplasmatota</taxon>
        <taxon>Mollicutes</taxon>
        <taxon>Entomoplasmatales</taxon>
        <taxon>Spiroplasmataceae</taxon>
        <taxon>Spiroplasma</taxon>
    </lineage>
</organism>
<evidence type="ECO:0000313" key="6">
    <source>
        <dbReference type="Proteomes" id="UP001214629"/>
    </source>
</evidence>
<dbReference type="InterPro" id="IPR023299">
    <property type="entry name" value="ATPase_P-typ_cyto_dom_N"/>
</dbReference>
<evidence type="ECO:0000313" key="5">
    <source>
        <dbReference type="EMBL" id="WFG96980.1"/>
    </source>
</evidence>
<dbReference type="InterPro" id="IPR023214">
    <property type="entry name" value="HAD_sf"/>
</dbReference>
<name>A0AAX3T061_SPICI</name>
<dbReference type="GO" id="GO:0016020">
    <property type="term" value="C:membrane"/>
    <property type="evidence" value="ECO:0007669"/>
    <property type="project" value="UniProtKB-SubCell"/>
</dbReference>
<gene>
    <name evidence="5" type="ORF">M0C40_02920</name>
</gene>
<keyword evidence="2" id="KW-0812">Transmembrane</keyword>
<sequence>MCISLATLLAGCIWVWKSFKRRGYFNTTDSFEKITKIDAIAFDKTGTITNGQLTVHDLLGDKENIKYIYNLEKLSAHPIARSIHHYFANC</sequence>
<evidence type="ECO:0000256" key="2">
    <source>
        <dbReference type="ARBA" id="ARBA00022692"/>
    </source>
</evidence>
<accession>A0AAX3T061</accession>
<evidence type="ECO:0000256" key="4">
    <source>
        <dbReference type="ARBA" id="ARBA00023136"/>
    </source>
</evidence>
<dbReference type="EMBL" id="CP096246">
    <property type="protein sequence ID" value="WFG96980.1"/>
    <property type="molecule type" value="Genomic_DNA"/>
</dbReference>
<dbReference type="Proteomes" id="UP001214629">
    <property type="component" value="Chromosome"/>
</dbReference>
<dbReference type="GO" id="GO:0016787">
    <property type="term" value="F:hydrolase activity"/>
    <property type="evidence" value="ECO:0007669"/>
    <property type="project" value="UniProtKB-KW"/>
</dbReference>
<comment type="subcellular location">
    <subcellularLocation>
        <location evidence="1">Membrane</location>
    </subcellularLocation>
</comment>
<dbReference type="Pfam" id="PF00702">
    <property type="entry name" value="Hydrolase"/>
    <property type="match status" value="1"/>
</dbReference>
<keyword evidence="3" id="KW-1133">Transmembrane helix</keyword>
<evidence type="ECO:0000256" key="3">
    <source>
        <dbReference type="ARBA" id="ARBA00022989"/>
    </source>
</evidence>
<dbReference type="Gene3D" id="3.40.1110.10">
    <property type="entry name" value="Calcium-transporting ATPase, cytoplasmic domain N"/>
    <property type="match status" value="1"/>
</dbReference>